<dbReference type="InterPro" id="IPR000620">
    <property type="entry name" value="EamA_dom"/>
</dbReference>
<keyword evidence="2" id="KW-1133">Transmembrane helix</keyword>
<feature type="domain" description="EamA" evidence="3">
    <location>
        <begin position="73"/>
        <end position="228"/>
    </location>
</feature>
<keyword evidence="2" id="KW-0472">Membrane</keyword>
<keyword evidence="4" id="KW-1185">Reference proteome</keyword>
<evidence type="ECO:0000313" key="5">
    <source>
        <dbReference type="WBParaSite" id="MBELARI_LOCUS13139"/>
    </source>
</evidence>
<evidence type="ECO:0000259" key="3">
    <source>
        <dbReference type="Pfam" id="PF00892"/>
    </source>
</evidence>
<feature type="transmembrane region" description="Helical" evidence="2">
    <location>
        <begin position="156"/>
        <end position="175"/>
    </location>
</feature>
<sequence length="417" mass="46043">MASKPLLNSEERRMSQSKDPYGSTNGSKNGSKKGSDAKSAEVEIQKLREQLKEHEAAIKTETQVKKIGELTASVIVILLVAFTWALSTQFSKTALTVDRENFYAPYFMMWFSTCHMIFCYPLFLCYTKIARKQTIGEAHQEALTVFKGRGLTPISLLLYVFPFLCLWVAANYSYARSLGSISASVATSISSCNTAIVYILSIIVLKEGFFPHKLLSVIFAIGGVVVMSFDGEISGEIMGIVLSIISATSAAFYKVFFKRVIGSASFPQVSIFMTCLGTLNLFLNVGIAFGLIATPWEWINFQHVPWLPLFGSALLSLCFNFTINFGIAVLNPLVISVGMLCGIPLNTVIDVLFRDVTPTAFFLTGTGLILISFLLIITPVDIVARLKRRACGVRDVENDDQEPPKDIIEETVQESRH</sequence>
<dbReference type="Pfam" id="PF00892">
    <property type="entry name" value="EamA"/>
    <property type="match status" value="1"/>
</dbReference>
<dbReference type="InterPro" id="IPR037185">
    <property type="entry name" value="EmrE-like"/>
</dbReference>
<proteinExistence type="predicted"/>
<evidence type="ECO:0000313" key="4">
    <source>
        <dbReference type="Proteomes" id="UP000887575"/>
    </source>
</evidence>
<keyword evidence="2" id="KW-0812">Transmembrane</keyword>
<dbReference type="PANTHER" id="PTHR19346">
    <property type="entry name" value="SUGAR PHOSPHATE TRANSPORTER DOMAIN-CONTAINING PROTEIN"/>
    <property type="match status" value="1"/>
</dbReference>
<feature type="transmembrane region" description="Helical" evidence="2">
    <location>
        <begin position="361"/>
        <end position="384"/>
    </location>
</feature>
<feature type="region of interest" description="Disordered" evidence="1">
    <location>
        <begin position="1"/>
        <end position="40"/>
    </location>
</feature>
<feature type="transmembrane region" description="Helical" evidence="2">
    <location>
        <begin position="214"/>
        <end position="231"/>
    </location>
</feature>
<feature type="transmembrane region" description="Helical" evidence="2">
    <location>
        <begin position="304"/>
        <end position="323"/>
    </location>
</feature>
<feature type="region of interest" description="Disordered" evidence="1">
    <location>
        <begin position="396"/>
        <end position="417"/>
    </location>
</feature>
<evidence type="ECO:0000256" key="2">
    <source>
        <dbReference type="SAM" id="Phobius"/>
    </source>
</evidence>
<reference evidence="5" key="1">
    <citation type="submission" date="2024-02" db="UniProtKB">
        <authorList>
            <consortium name="WormBaseParasite"/>
        </authorList>
    </citation>
    <scope>IDENTIFICATION</scope>
</reference>
<feature type="transmembrane region" description="Helical" evidence="2">
    <location>
        <begin position="237"/>
        <end position="257"/>
    </location>
</feature>
<feature type="transmembrane region" description="Helical" evidence="2">
    <location>
        <begin position="269"/>
        <end position="292"/>
    </location>
</feature>
<organism evidence="4 5">
    <name type="scientific">Mesorhabditis belari</name>
    <dbReference type="NCBI Taxonomy" id="2138241"/>
    <lineage>
        <taxon>Eukaryota</taxon>
        <taxon>Metazoa</taxon>
        <taxon>Ecdysozoa</taxon>
        <taxon>Nematoda</taxon>
        <taxon>Chromadorea</taxon>
        <taxon>Rhabditida</taxon>
        <taxon>Rhabditina</taxon>
        <taxon>Rhabditomorpha</taxon>
        <taxon>Rhabditoidea</taxon>
        <taxon>Rhabditidae</taxon>
        <taxon>Mesorhabditinae</taxon>
        <taxon>Mesorhabditis</taxon>
    </lineage>
</organism>
<protein>
    <submittedName>
        <fullName evidence="5">EamA domain-containing protein</fullName>
    </submittedName>
</protein>
<feature type="transmembrane region" description="Helical" evidence="2">
    <location>
        <begin position="107"/>
        <end position="126"/>
    </location>
</feature>
<dbReference type="WBParaSite" id="MBELARI_LOCUS13139">
    <property type="protein sequence ID" value="MBELARI_LOCUS13139"/>
    <property type="gene ID" value="MBELARI_LOCUS13139"/>
</dbReference>
<dbReference type="Gene3D" id="1.10.3730.20">
    <property type="match status" value="1"/>
</dbReference>
<dbReference type="InterPro" id="IPR026505">
    <property type="entry name" value="Solute_c_fam_35_mem_F3/F4"/>
</dbReference>
<feature type="transmembrane region" description="Helical" evidence="2">
    <location>
        <begin position="67"/>
        <end position="87"/>
    </location>
</feature>
<dbReference type="Proteomes" id="UP000887575">
    <property type="component" value="Unassembled WGS sequence"/>
</dbReference>
<dbReference type="PANTHER" id="PTHR19346:SF4">
    <property type="entry name" value="SUGAR PHOSPHATE TRANSPORTER DOMAIN-CONTAINING PROTEIN"/>
    <property type="match status" value="1"/>
</dbReference>
<dbReference type="GO" id="GO:0016020">
    <property type="term" value="C:membrane"/>
    <property type="evidence" value="ECO:0007669"/>
    <property type="project" value="InterPro"/>
</dbReference>
<dbReference type="AlphaFoldDB" id="A0AAF3EGM2"/>
<dbReference type="SUPFAM" id="SSF103481">
    <property type="entry name" value="Multidrug resistance efflux transporter EmrE"/>
    <property type="match status" value="2"/>
</dbReference>
<name>A0AAF3EGM2_9BILA</name>
<accession>A0AAF3EGM2</accession>
<feature type="transmembrane region" description="Helical" evidence="2">
    <location>
        <begin position="181"/>
        <end position="205"/>
    </location>
</feature>
<evidence type="ECO:0000256" key="1">
    <source>
        <dbReference type="SAM" id="MobiDB-lite"/>
    </source>
</evidence>
<feature type="transmembrane region" description="Helical" evidence="2">
    <location>
        <begin position="330"/>
        <end position="349"/>
    </location>
</feature>